<dbReference type="Proteomes" id="UP001220530">
    <property type="component" value="Chromosome"/>
</dbReference>
<accession>A0ABY7YP27</accession>
<protein>
    <submittedName>
        <fullName evidence="2">Glycosyltransferase family 2 protein</fullName>
    </submittedName>
</protein>
<gene>
    <name evidence="2" type="ORF">PSQ19_01610</name>
</gene>
<keyword evidence="3" id="KW-1185">Reference proteome</keyword>
<reference evidence="2 3" key="1">
    <citation type="submission" date="2023-02" db="EMBL/GenBank/DDBJ databases">
        <title>Devosia algicola sp. nov., isolated from the phycosphere of marine algae.</title>
        <authorList>
            <person name="Kim J.M."/>
            <person name="Lee J.K."/>
            <person name="Choi B.J."/>
            <person name="Bayburt H."/>
            <person name="Jeon C.O."/>
        </authorList>
    </citation>
    <scope>NUCLEOTIDE SEQUENCE [LARGE SCALE GENOMIC DNA]</scope>
    <source>
        <strain evidence="2 3">G20-9</strain>
    </source>
</reference>
<evidence type="ECO:0000313" key="3">
    <source>
        <dbReference type="Proteomes" id="UP001220530"/>
    </source>
</evidence>
<evidence type="ECO:0000313" key="2">
    <source>
        <dbReference type="EMBL" id="WDR02947.1"/>
    </source>
</evidence>
<dbReference type="InterPro" id="IPR001173">
    <property type="entry name" value="Glyco_trans_2-like"/>
</dbReference>
<sequence length="307" mass="34161">MATQFDISVIIPHLNEPDDLRLCLMGLNAQDVGDCQFEIIVVDNGSAQMPEFVRSMTPNVQLVRELTPGPGPARNLGASLARAPILAFIDADCVPAAGWLDAIVRTFKNHPDVDFAGGDIGIRPADPDRLTAVECYESVYSYRARRYVERDGYAATGNMSVRATIFQKVGPFGGISTMEDTEWGQRASALGCRITYIEGARVNTPSCHGFDELARRWDRHVAHEFGEATVRPLGKLRWLVKCAIVAASPVAEILTTAGTSKLSRWRDRWAALGCVTRVRLYRAQRMIELIWRDDAAKHLDMWNRDDL</sequence>
<dbReference type="RefSeq" id="WP_282219349.1">
    <property type="nucleotide sequence ID" value="NZ_CP118246.1"/>
</dbReference>
<dbReference type="Gene3D" id="3.90.550.10">
    <property type="entry name" value="Spore Coat Polysaccharide Biosynthesis Protein SpsA, Chain A"/>
    <property type="match status" value="1"/>
</dbReference>
<dbReference type="PANTHER" id="PTHR43179">
    <property type="entry name" value="RHAMNOSYLTRANSFERASE WBBL"/>
    <property type="match status" value="1"/>
</dbReference>
<organism evidence="2 3">
    <name type="scientific">Devosia algicola</name>
    <dbReference type="NCBI Taxonomy" id="3026418"/>
    <lineage>
        <taxon>Bacteria</taxon>
        <taxon>Pseudomonadati</taxon>
        <taxon>Pseudomonadota</taxon>
        <taxon>Alphaproteobacteria</taxon>
        <taxon>Hyphomicrobiales</taxon>
        <taxon>Devosiaceae</taxon>
        <taxon>Devosia</taxon>
    </lineage>
</organism>
<dbReference type="SUPFAM" id="SSF53448">
    <property type="entry name" value="Nucleotide-diphospho-sugar transferases"/>
    <property type="match status" value="1"/>
</dbReference>
<dbReference type="PANTHER" id="PTHR43179:SF7">
    <property type="entry name" value="RHAMNOSYLTRANSFERASE WBBL"/>
    <property type="match status" value="1"/>
</dbReference>
<feature type="domain" description="Glycosyltransferase 2-like" evidence="1">
    <location>
        <begin position="8"/>
        <end position="135"/>
    </location>
</feature>
<dbReference type="InterPro" id="IPR029044">
    <property type="entry name" value="Nucleotide-diphossugar_trans"/>
</dbReference>
<name>A0ABY7YP27_9HYPH</name>
<dbReference type="CDD" id="cd00761">
    <property type="entry name" value="Glyco_tranf_GTA_type"/>
    <property type="match status" value="1"/>
</dbReference>
<evidence type="ECO:0000259" key="1">
    <source>
        <dbReference type="Pfam" id="PF00535"/>
    </source>
</evidence>
<proteinExistence type="predicted"/>
<dbReference type="EMBL" id="CP118246">
    <property type="protein sequence ID" value="WDR02947.1"/>
    <property type="molecule type" value="Genomic_DNA"/>
</dbReference>
<dbReference type="Pfam" id="PF00535">
    <property type="entry name" value="Glycos_transf_2"/>
    <property type="match status" value="1"/>
</dbReference>